<dbReference type="VEuPathDB" id="FungiDB:AeMF1_018826"/>
<protein>
    <submittedName>
        <fullName evidence="2">Uncharacterized protein</fullName>
    </submittedName>
</protein>
<evidence type="ECO:0000313" key="3">
    <source>
        <dbReference type="Proteomes" id="UP000481153"/>
    </source>
</evidence>
<reference evidence="2 3" key="1">
    <citation type="submission" date="2019-07" db="EMBL/GenBank/DDBJ databases">
        <title>Genomics analysis of Aphanomyces spp. identifies a new class of oomycete effector associated with host adaptation.</title>
        <authorList>
            <person name="Gaulin E."/>
        </authorList>
    </citation>
    <scope>NUCLEOTIDE SEQUENCE [LARGE SCALE GENOMIC DNA]</scope>
    <source>
        <strain evidence="2 3">ATCC 201684</strain>
    </source>
</reference>
<organism evidence="2 3">
    <name type="scientific">Aphanomyces euteiches</name>
    <dbReference type="NCBI Taxonomy" id="100861"/>
    <lineage>
        <taxon>Eukaryota</taxon>
        <taxon>Sar</taxon>
        <taxon>Stramenopiles</taxon>
        <taxon>Oomycota</taxon>
        <taxon>Saprolegniomycetes</taxon>
        <taxon>Saprolegniales</taxon>
        <taxon>Verrucalvaceae</taxon>
        <taxon>Aphanomyces</taxon>
    </lineage>
</organism>
<proteinExistence type="predicted"/>
<comment type="caution">
    <text evidence="2">The sequence shown here is derived from an EMBL/GenBank/DDBJ whole genome shotgun (WGS) entry which is preliminary data.</text>
</comment>
<keyword evidence="3" id="KW-1185">Reference proteome</keyword>
<dbReference type="AlphaFoldDB" id="A0A6G0XGD9"/>
<accession>A0A6G0XGD9</accession>
<name>A0A6G0XGD9_9STRA</name>
<evidence type="ECO:0000313" key="2">
    <source>
        <dbReference type="EMBL" id="KAF0739183.1"/>
    </source>
</evidence>
<gene>
    <name evidence="2" type="ORF">Ae201684_005108</name>
</gene>
<dbReference type="EMBL" id="VJMJ01000066">
    <property type="protein sequence ID" value="KAF0739183.1"/>
    <property type="molecule type" value="Genomic_DNA"/>
</dbReference>
<sequence length="382" mass="44340">MGRSVESRPESPPPLQVIKKRMYMRLYRVQNKKDTENLHEQVATLEEELEKLQAMKKASRPQTVSSALSWKDISQGLLESTDQANATNASLKQKLRQYRHLVQEMKRWVVANSAPAMELPAYRPSWRNVSLLSNPESRELGKNWIMQQMYHQIEGTFHQFGFPAWSPTTDNSFNVYHMDFQSSGCVVLSHCVQTETDFTFDQIRAMYQQYLCSILMVDCLYPMPDSTIVEETLTTTLHRFSTPLERINLLCGEFFQDDRLVIVAQHIQEDDAIEPAFRQRHRSFWLEMTRLPNGRYLERTIHSMSTCFTPTEGYLSLDAEARLWGMDLSSFPTDDLKEFMFRQGILYQLMPSLKCNVPGRIESALTSIQHQEQLPPVSPLLL</sequence>
<keyword evidence="1" id="KW-0175">Coiled coil</keyword>
<feature type="coiled-coil region" evidence="1">
    <location>
        <begin position="28"/>
        <end position="58"/>
    </location>
</feature>
<dbReference type="Proteomes" id="UP000481153">
    <property type="component" value="Unassembled WGS sequence"/>
</dbReference>
<evidence type="ECO:0000256" key="1">
    <source>
        <dbReference type="SAM" id="Coils"/>
    </source>
</evidence>